<evidence type="ECO:0000313" key="1">
    <source>
        <dbReference type="EMBL" id="KAF9487315.1"/>
    </source>
</evidence>
<name>A0A9P6D916_PLEER</name>
<protein>
    <recommendedName>
        <fullName evidence="3">CxC2-like cysteine cluster KDZ transposase-associated domain-containing protein</fullName>
    </recommendedName>
</protein>
<organism evidence="1 2">
    <name type="scientific">Pleurotus eryngii</name>
    <name type="common">Boletus of the steppes</name>
    <dbReference type="NCBI Taxonomy" id="5323"/>
    <lineage>
        <taxon>Eukaryota</taxon>
        <taxon>Fungi</taxon>
        <taxon>Dikarya</taxon>
        <taxon>Basidiomycota</taxon>
        <taxon>Agaricomycotina</taxon>
        <taxon>Agaricomycetes</taxon>
        <taxon>Agaricomycetidae</taxon>
        <taxon>Agaricales</taxon>
        <taxon>Pleurotineae</taxon>
        <taxon>Pleurotaceae</taxon>
        <taxon>Pleurotus</taxon>
    </lineage>
</organism>
<dbReference type="AlphaFoldDB" id="A0A9P6D916"/>
<proteinExistence type="predicted"/>
<comment type="caution">
    <text evidence="1">The sequence shown here is derived from an EMBL/GenBank/DDBJ whole genome shotgun (WGS) entry which is preliminary data.</text>
</comment>
<dbReference type="Proteomes" id="UP000807025">
    <property type="component" value="Unassembled WGS sequence"/>
</dbReference>
<evidence type="ECO:0000313" key="2">
    <source>
        <dbReference type="Proteomes" id="UP000807025"/>
    </source>
</evidence>
<evidence type="ECO:0008006" key="3">
    <source>
        <dbReference type="Google" id="ProtNLM"/>
    </source>
</evidence>
<accession>A0A9P6D916</accession>
<sequence>MCSDVPDFYEISLQNNIMFCWLLAQQHHVTKVQDTRKFPVPQSRFLLDSFPELAKKKWKDFFKVTFLLLFDRFPLHPEYMAKLVTLLSIQTASKMIKKCKVWHELHGKIPTHHKYQYNIAFAEHDPVNSADTDEVQFFLLQHLSMTNVTQYPSEGEKQSLSPAVMALLKGLGMITQESEPVAPMQTSDVPNSNIFDPTQGSDGDYVTALLPRRCTAGDAPLLAWLPDRDKYIEELLRLKALNTDTSCIVEEHAGNLFHQVENSNSFFFEHCTLQSLSLWLQLGHAIGNEYVNPVRAFGNSFVVITSHGIKDRYTAFLQMVCEWQHIWLMECFGHRHNSTGVTGTSKGECTILCPMCPHPGKNLLLDWKQYGPSKSWIHSLFLAIDTNFHLKRLSALNDACNPSLNNGSSYFIQEGEYKAFLEQEDKTLQEVKELLQVVWAQSSVAVMI</sequence>
<reference evidence="1" key="1">
    <citation type="submission" date="2020-11" db="EMBL/GenBank/DDBJ databases">
        <authorList>
            <consortium name="DOE Joint Genome Institute"/>
            <person name="Ahrendt S."/>
            <person name="Riley R."/>
            <person name="Andreopoulos W."/>
            <person name="Labutti K."/>
            <person name="Pangilinan J."/>
            <person name="Ruiz-Duenas F.J."/>
            <person name="Barrasa J.M."/>
            <person name="Sanchez-Garcia M."/>
            <person name="Camarero S."/>
            <person name="Miyauchi S."/>
            <person name="Serrano A."/>
            <person name="Linde D."/>
            <person name="Babiker R."/>
            <person name="Drula E."/>
            <person name="Ayuso-Fernandez I."/>
            <person name="Pacheco R."/>
            <person name="Padilla G."/>
            <person name="Ferreira P."/>
            <person name="Barriuso J."/>
            <person name="Kellner H."/>
            <person name="Castanera R."/>
            <person name="Alfaro M."/>
            <person name="Ramirez L."/>
            <person name="Pisabarro A.G."/>
            <person name="Kuo A."/>
            <person name="Tritt A."/>
            <person name="Lipzen A."/>
            <person name="He G."/>
            <person name="Yan M."/>
            <person name="Ng V."/>
            <person name="Cullen D."/>
            <person name="Martin F."/>
            <person name="Rosso M.-N."/>
            <person name="Henrissat B."/>
            <person name="Hibbett D."/>
            <person name="Martinez A.T."/>
            <person name="Grigoriev I.V."/>
        </authorList>
    </citation>
    <scope>NUCLEOTIDE SEQUENCE</scope>
    <source>
        <strain evidence="1">ATCC 90797</strain>
    </source>
</reference>
<gene>
    <name evidence="1" type="ORF">BDN71DRAFT_1436945</name>
</gene>
<keyword evidence="2" id="KW-1185">Reference proteome</keyword>
<dbReference type="EMBL" id="MU154791">
    <property type="protein sequence ID" value="KAF9487315.1"/>
    <property type="molecule type" value="Genomic_DNA"/>
</dbReference>
<dbReference type="OrthoDB" id="3235114at2759"/>